<dbReference type="InterPro" id="IPR046347">
    <property type="entry name" value="bZIP_sf"/>
</dbReference>
<dbReference type="GO" id="GO:0005634">
    <property type="term" value="C:nucleus"/>
    <property type="evidence" value="ECO:0007669"/>
    <property type="project" value="UniProtKB-ARBA"/>
</dbReference>
<dbReference type="Pfam" id="PF07716">
    <property type="entry name" value="bZIP_2"/>
    <property type="match status" value="1"/>
</dbReference>
<dbReference type="InterPro" id="IPR004827">
    <property type="entry name" value="bZIP"/>
</dbReference>
<proteinExistence type="predicted"/>
<organism evidence="5">
    <name type="scientific">Clastoptera arizonana</name>
    <name type="common">Arizona spittle bug</name>
    <dbReference type="NCBI Taxonomy" id="38151"/>
    <lineage>
        <taxon>Eukaryota</taxon>
        <taxon>Metazoa</taxon>
        <taxon>Ecdysozoa</taxon>
        <taxon>Arthropoda</taxon>
        <taxon>Hexapoda</taxon>
        <taxon>Insecta</taxon>
        <taxon>Pterygota</taxon>
        <taxon>Neoptera</taxon>
        <taxon>Paraneoptera</taxon>
        <taxon>Hemiptera</taxon>
        <taxon>Auchenorrhyncha</taxon>
        <taxon>Cercopoidea</taxon>
        <taxon>Clastopteridae</taxon>
        <taxon>Clastoptera</taxon>
    </lineage>
</organism>
<evidence type="ECO:0000259" key="2">
    <source>
        <dbReference type="PROSITE" id="PS50217"/>
    </source>
</evidence>
<dbReference type="PROSITE" id="PS50217">
    <property type="entry name" value="BZIP"/>
    <property type="match status" value="1"/>
</dbReference>
<evidence type="ECO:0000256" key="1">
    <source>
        <dbReference type="SAM" id="MobiDB-lite"/>
    </source>
</evidence>
<reference evidence="5" key="1">
    <citation type="submission" date="2015-12" db="EMBL/GenBank/DDBJ databases">
        <title>De novo transcriptome assembly of four potential Pierce s Disease insect vectors from Arizona vineyards.</title>
        <authorList>
            <person name="Tassone E.E."/>
        </authorList>
    </citation>
    <scope>NUCLEOTIDE SEQUENCE</scope>
</reference>
<feature type="region of interest" description="Disordered" evidence="1">
    <location>
        <begin position="351"/>
        <end position="398"/>
    </location>
</feature>
<dbReference type="Gene3D" id="1.20.5.170">
    <property type="match status" value="1"/>
</dbReference>
<dbReference type="EMBL" id="GEDC01024873">
    <property type="protein sequence ID" value="JAS12425.1"/>
    <property type="molecule type" value="Transcribed_RNA"/>
</dbReference>
<dbReference type="EMBL" id="GEDC01003986">
    <property type="protein sequence ID" value="JAS33312.1"/>
    <property type="molecule type" value="Transcribed_RNA"/>
</dbReference>
<feature type="compositionally biased region" description="Low complexity" evidence="1">
    <location>
        <begin position="423"/>
        <end position="439"/>
    </location>
</feature>
<dbReference type="EMBL" id="GEDC01002462">
    <property type="protein sequence ID" value="JAS34836.1"/>
    <property type="molecule type" value="Transcribed_RNA"/>
</dbReference>
<protein>
    <recommendedName>
        <fullName evidence="2">BZIP domain-containing protein</fullName>
    </recommendedName>
</protein>
<feature type="compositionally biased region" description="Basic residues" evidence="1">
    <location>
        <begin position="440"/>
        <end position="456"/>
    </location>
</feature>
<gene>
    <name evidence="4" type="ORF">g.11083</name>
    <name evidence="3" type="ORF">g.11084</name>
    <name evidence="5" type="ORF">g.11085</name>
</gene>
<dbReference type="GO" id="GO:0003700">
    <property type="term" value="F:DNA-binding transcription factor activity"/>
    <property type="evidence" value="ECO:0007669"/>
    <property type="project" value="InterPro"/>
</dbReference>
<name>A0A1B6EA74_9HEMI</name>
<dbReference type="SUPFAM" id="SSF57959">
    <property type="entry name" value="Leucine zipper domain"/>
    <property type="match status" value="1"/>
</dbReference>
<dbReference type="AlphaFoldDB" id="A0A1B6EA74"/>
<feature type="domain" description="BZIP" evidence="2">
    <location>
        <begin position="472"/>
        <end position="535"/>
    </location>
</feature>
<feature type="region of interest" description="Disordered" evidence="1">
    <location>
        <begin position="423"/>
        <end position="456"/>
    </location>
</feature>
<dbReference type="CDD" id="cd14813">
    <property type="entry name" value="bZIP_BmCbz-like"/>
    <property type="match status" value="1"/>
</dbReference>
<feature type="region of interest" description="Disordered" evidence="1">
    <location>
        <begin position="469"/>
        <end position="497"/>
    </location>
</feature>
<accession>A0A1B6EA74</accession>
<evidence type="ECO:0000313" key="4">
    <source>
        <dbReference type="EMBL" id="JAS33312.1"/>
    </source>
</evidence>
<feature type="compositionally biased region" description="Basic and acidic residues" evidence="1">
    <location>
        <begin position="473"/>
        <end position="487"/>
    </location>
</feature>
<evidence type="ECO:0000313" key="5">
    <source>
        <dbReference type="EMBL" id="JAS34836.1"/>
    </source>
</evidence>
<dbReference type="SMART" id="SM00338">
    <property type="entry name" value="BRLZ"/>
    <property type="match status" value="1"/>
</dbReference>
<sequence length="540" mass="61709">MKSNYQMDTIALGQEMRRNHKLQSEKWGEHFQDLSNWCQPNKMSNISSSLQSDEQLNTPIVTVQDEFDFAIRSSEGPLMSDVDCDLWDTTIPNTHGELWESVNDWLTCSPEPTIDDVNNTFLKKELVKYNGDFLLSQSPISCKIKMENTIQDTFECDKKLKEQIATKSLSIKSENTVNLFLSKPIKREPFFDMSSIFQSEEPFINDIDSSCTYIPDKLASPINIHRDDMVAAEEVVVTSEDTSMVIQEPIVETQRIQDTKVFVKTKPTAYILPEKHKKPAILRPKLKLDINAALMTTQAETMDTPEVLQPLVEGVDGFSLISFVCDDEMNMASSITGNSTNQTTCLTIPSQKRNENTKMPLGKYNTKTSKRKQVKPPQEYTEQPSTLMVSNRPKRKSAENFKLVSKKRRLTNDSDDIESLNSVDTSVVSDSDESFSVRSKSIRKKHTNKSNAGRKRKVSVIDSDLESVGSTSDRYRELRDRNNEASRKSRLNRKSKEIEMKAQALQLEKENRMLKIKADEMEKLVKKLRDNLMQIVLKRS</sequence>
<evidence type="ECO:0000313" key="3">
    <source>
        <dbReference type="EMBL" id="JAS12425.1"/>
    </source>
</evidence>
<feature type="compositionally biased region" description="Polar residues" evidence="1">
    <location>
        <begin position="380"/>
        <end position="389"/>
    </location>
</feature>